<dbReference type="AlphaFoldDB" id="A0A423VQN3"/>
<dbReference type="OrthoDB" id="3552888at2759"/>
<dbReference type="PANTHER" id="PTHR35605">
    <property type="entry name" value="ECP2 EFFECTOR PROTEIN DOMAIN-CONTAINING PROTEIN-RELATED"/>
    <property type="match status" value="1"/>
</dbReference>
<evidence type="ECO:0000313" key="2">
    <source>
        <dbReference type="Proteomes" id="UP000284375"/>
    </source>
</evidence>
<accession>A0A423VQN3</accession>
<organism evidence="1 2">
    <name type="scientific">Cytospora chrysosperma</name>
    <name type="common">Cytospora canker fungus</name>
    <name type="synonym">Sphaeria chrysosperma</name>
    <dbReference type="NCBI Taxonomy" id="252740"/>
    <lineage>
        <taxon>Eukaryota</taxon>
        <taxon>Fungi</taxon>
        <taxon>Dikarya</taxon>
        <taxon>Ascomycota</taxon>
        <taxon>Pezizomycotina</taxon>
        <taxon>Sordariomycetes</taxon>
        <taxon>Sordariomycetidae</taxon>
        <taxon>Diaporthales</taxon>
        <taxon>Cytosporaceae</taxon>
        <taxon>Cytospora</taxon>
    </lineage>
</organism>
<dbReference type="EMBL" id="LJZO01000033">
    <property type="protein sequence ID" value="ROV93349.1"/>
    <property type="molecule type" value="Genomic_DNA"/>
</dbReference>
<proteinExistence type="predicted"/>
<name>A0A423VQN3_CYTCH</name>
<sequence length="511" mass="53409">MTPTGVHINEPARETGTVKCWIWPEANEYWIGQGIDYLNEVPGKPSNGPGPGECGRVSCSWSAAIWWCNDNNHQYELDSFWEIAQAAQDIDSDCHYVDPLTLRVYTSGQNFFKENWKTAASRFTLRLWTEIYLYALRWLVVAGASPDKPDSAGWLAKEHTAGRLSIAVIAVLRLRQVLNDYSRSTTATVANTSNTNLGLLLLEYRRQGGDNTGSRASQRVTNGNGAAEDVDLLSVEAQQLHVGQGNDGESLVDLVEVNLLGGDAGVLDGLGDGQRGGGRELLRCVGGVTPAEDLGDGLDAQLLQLGLGDQDDGASTVVDGGGVGGGDGAGARDEDWPGSLELVDVQVLDLVITLDLDGRLATAAADLDRGNLALEDTGLGGSLGLLVGLDGVFVLVLTGDAVGGGAQLSLHAHELLLAVGVPQTVLLHAINQGAVAVLDTGAQVGEVVRGVGHGLGTTSNNDISVAGHDGLGTQDDGLHAGRADLVNRRAHNGIAEATVDGTLTGRSLTQA</sequence>
<dbReference type="PANTHER" id="PTHR35605:SF1">
    <property type="entry name" value="ECP2 EFFECTOR PROTEIN DOMAIN-CONTAINING PROTEIN-RELATED"/>
    <property type="match status" value="1"/>
</dbReference>
<dbReference type="Proteomes" id="UP000284375">
    <property type="component" value="Unassembled WGS sequence"/>
</dbReference>
<gene>
    <name evidence="1" type="ORF">VSDG_06889</name>
</gene>
<dbReference type="STRING" id="252740.A0A423VQN3"/>
<evidence type="ECO:0000313" key="1">
    <source>
        <dbReference type="EMBL" id="ROV93349.1"/>
    </source>
</evidence>
<keyword evidence="2" id="KW-1185">Reference proteome</keyword>
<comment type="caution">
    <text evidence="1">The sequence shown here is derived from an EMBL/GenBank/DDBJ whole genome shotgun (WGS) entry which is preliminary data.</text>
</comment>
<reference evidence="1 2" key="1">
    <citation type="submission" date="2015-09" db="EMBL/GenBank/DDBJ databases">
        <title>Host preference determinants of Valsa canker pathogens revealed by comparative genomics.</title>
        <authorList>
            <person name="Yin Z."/>
            <person name="Huang L."/>
        </authorList>
    </citation>
    <scope>NUCLEOTIDE SEQUENCE [LARGE SCALE GENOMIC DNA]</scope>
    <source>
        <strain evidence="1 2">YSFL</strain>
    </source>
</reference>
<protein>
    <submittedName>
        <fullName evidence="1">Uncharacterized protein</fullName>
    </submittedName>
</protein>